<feature type="domain" description="Ycf2 N-terminal" evidence="9">
    <location>
        <begin position="21"/>
        <end position="296"/>
    </location>
</feature>
<organism evidence="10">
    <name type="scientific">Osmunda mildei</name>
    <dbReference type="NCBI Taxonomy" id="569351"/>
    <lineage>
        <taxon>Eukaryota</taxon>
        <taxon>Viridiplantae</taxon>
        <taxon>Streptophyta</taxon>
        <taxon>Embryophyta</taxon>
        <taxon>Tracheophyta</taxon>
        <taxon>Polypodiopsida</taxon>
        <taxon>Polypodiidae</taxon>
        <taxon>Osmundales</taxon>
        <taxon>Osmundaceae</taxon>
        <taxon>Osmunda</taxon>
    </lineage>
</organism>
<evidence type="ECO:0000259" key="9">
    <source>
        <dbReference type="Pfam" id="PF05695"/>
    </source>
</evidence>
<keyword evidence="4 10" id="KW-0150">Chloroplast</keyword>
<dbReference type="EMBL" id="MZ292715">
    <property type="protein sequence ID" value="UFK63109.1"/>
    <property type="molecule type" value="Genomic_DNA"/>
</dbReference>
<keyword evidence="6" id="KW-0547">Nucleotide-binding</keyword>
<evidence type="ECO:0000259" key="8">
    <source>
        <dbReference type="Pfam" id="PF00004"/>
    </source>
</evidence>
<comment type="function">
    <text evidence="1">Probable ATPase of unknown function. Its presence in a non-photosynthetic plant (Epifagus virginiana) and experiments in tobacco indicate that it has an essential function which is probably not related to photosynthesis.</text>
</comment>
<geneLocation type="chloroplast" evidence="10"/>
<evidence type="ECO:0000256" key="1">
    <source>
        <dbReference type="ARBA" id="ARBA00002329"/>
    </source>
</evidence>
<accession>A0A8K1SHP8</accession>
<dbReference type="InterPro" id="IPR056777">
    <property type="entry name" value="Ycf2_N"/>
</dbReference>
<evidence type="ECO:0000313" key="10">
    <source>
        <dbReference type="EMBL" id="UFK63109.1"/>
    </source>
</evidence>
<feature type="domain" description="ATPase AAA-type core" evidence="8">
    <location>
        <begin position="1713"/>
        <end position="1857"/>
    </location>
</feature>
<evidence type="ECO:0000256" key="7">
    <source>
        <dbReference type="ARBA" id="ARBA00022840"/>
    </source>
</evidence>
<evidence type="ECO:0000256" key="3">
    <source>
        <dbReference type="ARBA" id="ARBA00009361"/>
    </source>
</evidence>
<dbReference type="GO" id="GO:0005524">
    <property type="term" value="F:ATP binding"/>
    <property type="evidence" value="ECO:0007669"/>
    <property type="project" value="UniProtKB-KW"/>
</dbReference>
<protein>
    <submittedName>
        <fullName evidence="10">Hypothetical chloroplast RF21</fullName>
    </submittedName>
</protein>
<keyword evidence="5 10" id="KW-0934">Plastid</keyword>
<dbReference type="CDD" id="cd19505">
    <property type="entry name" value="RecA-like_Ycf2"/>
    <property type="match status" value="1"/>
</dbReference>
<proteinExistence type="inferred from homology"/>
<evidence type="ECO:0000256" key="4">
    <source>
        <dbReference type="ARBA" id="ARBA00022528"/>
    </source>
</evidence>
<dbReference type="Pfam" id="PF05695">
    <property type="entry name" value="Ycf2"/>
    <property type="match status" value="1"/>
</dbReference>
<comment type="similarity">
    <text evidence="3">Belongs to the Ycf2 family.</text>
</comment>
<dbReference type="GO" id="GO:0009536">
    <property type="term" value="C:plastid"/>
    <property type="evidence" value="ECO:0007669"/>
    <property type="project" value="UniProtKB-SubCell"/>
</dbReference>
<dbReference type="PANTHER" id="PTHR33078:SF101">
    <property type="entry name" value="AAA+ ATPASE DOMAIN, ATPASE, AAA-TYPE, CORE"/>
    <property type="match status" value="1"/>
</dbReference>
<name>A0A8K1SHP8_9MONI</name>
<dbReference type="InterPro" id="IPR003959">
    <property type="entry name" value="ATPase_AAA_core"/>
</dbReference>
<sequence>MGEETVKSPYSLSKVSNFGEMNRFQSFFKLLTNLNLVRFLISIFYNYEPFIKLFDLRILSSLILRDLRGLTNQNNGISLGLPVVLAISISMHRSYNGSLIERNNIDLARLVNGHIKSSQIMDETTEEYNEPFYSSASPRILLSVGRDRKTYKNDLMDSEGYSYRGSTRIQPQIPVQSMVDLSVSDWWKIWIIRDLLPSHKIPRNLIDKVQVLLKDKSLDDLETFFEFYINTMYRKDYDWKNDFDSFLLQKNNQNRDINWQLTNISKKNLFLSVILAFCEKVLFEYEGPLDRQKSGSPFYLDGNYSFNPFLSYEDTIPSYEDMTLSYKDIKDWLNLVQDKGWALFQGYADFHIWRSYYDSYSLWKRDKHLLKFTRFLLRNKFIELNYLVDNQSSNEIPKILTEILQSFSKYISSRVQTPSRSDKYDTESGNPLSFITRNSEEGMAVENTSEIDSRDETRTIRDNYSFFEKDDASNSFEEDPMSNTVKDLFSIPIHYNNPASEQWIWEQFPISNLLQREIDIHNTDRKSLLSEIPSLIEGEKRDLGEDTFAGLEKGFVASDSSPKEGRILIDNLSKAISHGFSDALSRNESKFSHIVDKVLPNEITTEQRYEYYRFSENSRMVDLWKIRRYFYSPPTEHYLKSEDGPSALKEARIHLNKEYPSSSSNNNWYPHSFRSKLKKNLEGISILHIYSRIRHGLINGMNELVLAITTPNPTPNNERIANDTDKYSRVPVSEYASSIDQIFNNESEIINIESFDPGILENIRRDSPGIGAPREGNDKDRISLPWDGLRAKANMFSISSLIRKYERDRIISLCLKYTLYIYDHIRIPYDEYSSRIGSRLDRWINNKSFSDIMRNTIERDFLGWRSNTENSFNECIIQTDRYNTNIRSNTYRWLNQTRDWKSFYLSGEGYAGIISDSNRLIHNISLSKGILLGIIGIDNNNNGEYLSKYYKISFLNRVFIHGFILDEFLINIVEPFVQKLNDMDDSLLDIVLSSLNLGEGISFIKRFFWKTSLLNESRFLMNEEPKSSLVSFEASVDQLFADLPYNGNTRTESLVDAPLCKGLRNRNHYSNNSGDPGNSKINTEVPLRYVSDEANTFEFLDHFHLPRFNYGRRLTLSKYVISNSIEEYNGGYSDILNNASINFSNDSISSIQIRSLDIEEDTISSVQFRVSYFLLSEYSQRIRNLTINHILTTFNPTISNPNELPILLTQWRETLDSISNLNESLLLLIPFGSSPHEEIDPSSPRNNTGGPLVETRVNHGISDDGQPFFEESGLDQVDFHEYFGKFSNPGDNINDNKYHQNDSSLRSFRDSEEYEKLYWLRRSPLSGYSTIRSFMGLTGNIVPKENREFTNKSIERKPIHPSCSIDSNELFEKLKIHKIFTEDGIWNKWSLFKEYTPWFFTFEWWKYFHDLVIETYPEILLRISDQFNYNIPNIINDIDNLVADLSSRLRSRFANSYIDSVLSKRDSFLLKEIGNQTKTPYLKWSLLKFVSNYTLSYSTISILFVFIIFQQYLAVASGSNFIHLWKRFEIIEYLIDPLRGSYLRRVMSSSPTNRMQTKDLLIYSLQRFLNYTNNIFFYSLIKNELDFWMVYKEGLDTLRSNKELLTQYLITNKIISQYGLSLKSSFSSLSNRIDYGPSGEQGFNSLLYSIGILQKDLSKYEIRRSDPAEKWVLFAFQQNILSSTIIRQKSISNIPSRDIPIPLHSVLLPSKGILLVGPIETGRSYVIKNIAADSYLPLVRIPIKRLLYNKAYFKNVRGTFISKQSVRRLNIIFALAREMSPCIIWIQDIHELNVHRFYHRSEADPRFLLCLILRNIDNGRKNSYTGNNLVIAPTHAPAKVDPALIAPNRSNQLINIRMSNSYQRQKELPILLRVKGFGMEADFSCSKDPGFETMGYSKRDSAILANEALLISIAQGRVIVCNHAIQLALHRQISTVTYMDDDIQSSPKYEMLFYKIGKAIIRNGSIDTSSIDASCISNNLLKKRFYHLSNWYLEPSITESTIKEFTVLPHVLGLLAGLAARDSWFILEGKEESFIPLDKFAENDLNLACGILEGLLGEFSWLEIRESRPVNSTLFLSQIEPRYYSNTMHKGLSSRVNKRLSKGINEYKNIHSVGTESILRDIPRNTAWSPKVWRLSSIRSGIYESIRVPSEFNHLYNLILFYQNQEQLPQRDFDLNRIKYGQNESHKKKEYLFDYKRALGKIRQRQIRKLENQLDNILLREQFSELGISDSSNQYETRFDPSNQPILFLGGRFLWDPSGLSYPNNNIPSPRRDSLAKEETVRRLYVTYGIRREREKHFSNEKIRNFFLRRGYDRKSMTQLSTNSWKILPSADKQHFESIKETQLMKIYLQYPQIFVPVHSYQSIMIEKLQERFNRFKLLAHRQRWMESNSLSLNDSTIYNTLFESYQYLFNFFLSNRTLLNRITRELLDNESMLPDDFEDTLHDLI</sequence>
<evidence type="ECO:0000256" key="2">
    <source>
        <dbReference type="ARBA" id="ARBA00004474"/>
    </source>
</evidence>
<dbReference type="Pfam" id="PF00004">
    <property type="entry name" value="AAA"/>
    <property type="match status" value="1"/>
</dbReference>
<dbReference type="Gene3D" id="3.40.50.300">
    <property type="entry name" value="P-loop containing nucleotide triphosphate hydrolases"/>
    <property type="match status" value="1"/>
</dbReference>
<keyword evidence="7" id="KW-0067">ATP-binding</keyword>
<gene>
    <name evidence="10" type="primary">ycf2</name>
</gene>
<evidence type="ECO:0000256" key="6">
    <source>
        <dbReference type="ARBA" id="ARBA00022741"/>
    </source>
</evidence>
<reference evidence="10" key="1">
    <citation type="submission" date="2021-05" db="EMBL/GenBank/DDBJ databases">
        <title>The complete chloroplast genome of a hybrid species, Osmunda mildei(Osmundaceae, Osmunda).</title>
        <authorList>
            <person name="Zou Y."/>
        </authorList>
    </citation>
    <scope>NUCLEOTIDE SEQUENCE</scope>
</reference>
<evidence type="ECO:0000256" key="5">
    <source>
        <dbReference type="ARBA" id="ARBA00022640"/>
    </source>
</evidence>
<comment type="subcellular location">
    <subcellularLocation>
        <location evidence="2">Plastid</location>
    </subcellularLocation>
</comment>
<dbReference type="PANTHER" id="PTHR33078">
    <property type="entry name" value="PROTEIN YCF2-RELATED"/>
    <property type="match status" value="1"/>
</dbReference>
<dbReference type="GO" id="GO:0016887">
    <property type="term" value="F:ATP hydrolysis activity"/>
    <property type="evidence" value="ECO:0007669"/>
    <property type="project" value="InterPro"/>
</dbReference>
<dbReference type="InterPro" id="IPR027417">
    <property type="entry name" value="P-loop_NTPase"/>
</dbReference>
<dbReference type="SUPFAM" id="SSF52540">
    <property type="entry name" value="P-loop containing nucleoside triphosphate hydrolases"/>
    <property type="match status" value="1"/>
</dbReference>